<reference evidence="3" key="1">
    <citation type="submission" date="2023-10" db="EMBL/GenBank/DDBJ databases">
        <authorList>
            <person name="Chen Y."/>
            <person name="Shah S."/>
            <person name="Dougan E. K."/>
            <person name="Thang M."/>
            <person name="Chan C."/>
        </authorList>
    </citation>
    <scope>NUCLEOTIDE SEQUENCE [LARGE SCALE GENOMIC DNA]</scope>
</reference>
<evidence type="ECO:0008006" key="5">
    <source>
        <dbReference type="Google" id="ProtNLM"/>
    </source>
</evidence>
<keyword evidence="4" id="KW-1185">Reference proteome</keyword>
<feature type="signal peptide" evidence="2">
    <location>
        <begin position="1"/>
        <end position="21"/>
    </location>
</feature>
<evidence type="ECO:0000256" key="1">
    <source>
        <dbReference type="SAM" id="MobiDB-lite"/>
    </source>
</evidence>
<dbReference type="Proteomes" id="UP001189429">
    <property type="component" value="Unassembled WGS sequence"/>
</dbReference>
<evidence type="ECO:0000313" key="4">
    <source>
        <dbReference type="Proteomes" id="UP001189429"/>
    </source>
</evidence>
<dbReference type="EMBL" id="CAUYUJ010009902">
    <property type="protein sequence ID" value="CAK0827997.1"/>
    <property type="molecule type" value="Genomic_DNA"/>
</dbReference>
<name>A0ABN9S9W7_9DINO</name>
<evidence type="ECO:0000313" key="3">
    <source>
        <dbReference type="EMBL" id="CAK0827997.1"/>
    </source>
</evidence>
<proteinExistence type="predicted"/>
<sequence length="331" mass="37010">MRHGAALRCLPVLLAAPRAGGLRGAAAPAPSCEAAAGRWGARTGPARRIALVFRGEIFRAEENDEAVVGRDLGYHLHRFTCTPEALERHKEYIAADHFAFIAELEGLGYAVDVLGTSYHCNGPRTFTPSYSVDRAISEIYGDRLRKLTMNRVQNGTQQGGLQTAARMVLDYSAEHDVAYDYVFIMRWMHTREAGSWGCNMKNNMNAFEWPVNNCELGDGGSCDVFHAIPRKFFPCFEEFLRTVPVGDDDACCMGCRQDCMDCMGNFRKHVYHIDVPGDAQNSTKVPICIRDAKSVRAKHYVNIPKDDEEWLNTESDKDCPDGPPRRHANPY</sequence>
<gene>
    <name evidence="3" type="ORF">PCOR1329_LOCUS27373</name>
</gene>
<evidence type="ECO:0000256" key="2">
    <source>
        <dbReference type="SAM" id="SignalP"/>
    </source>
</evidence>
<feature type="compositionally biased region" description="Basic and acidic residues" evidence="1">
    <location>
        <begin position="314"/>
        <end position="324"/>
    </location>
</feature>
<organism evidence="3 4">
    <name type="scientific">Prorocentrum cordatum</name>
    <dbReference type="NCBI Taxonomy" id="2364126"/>
    <lineage>
        <taxon>Eukaryota</taxon>
        <taxon>Sar</taxon>
        <taxon>Alveolata</taxon>
        <taxon>Dinophyceae</taxon>
        <taxon>Prorocentrales</taxon>
        <taxon>Prorocentraceae</taxon>
        <taxon>Prorocentrum</taxon>
    </lineage>
</organism>
<feature type="chain" id="PRO_5046924690" description="Phospholipase B-like" evidence="2">
    <location>
        <begin position="22"/>
        <end position="331"/>
    </location>
</feature>
<feature type="region of interest" description="Disordered" evidence="1">
    <location>
        <begin position="311"/>
        <end position="331"/>
    </location>
</feature>
<protein>
    <recommendedName>
        <fullName evidence="5">Phospholipase B-like</fullName>
    </recommendedName>
</protein>
<accession>A0ABN9S9W7</accession>
<keyword evidence="2" id="KW-0732">Signal</keyword>
<comment type="caution">
    <text evidence="3">The sequence shown here is derived from an EMBL/GenBank/DDBJ whole genome shotgun (WGS) entry which is preliminary data.</text>
</comment>